<feature type="domain" description="Inosine/uridine-preferring nucleoside hydrolase" evidence="2">
    <location>
        <begin position="46"/>
        <end position="164"/>
    </location>
</feature>
<dbReference type="Gene3D" id="3.90.245.10">
    <property type="entry name" value="Ribonucleoside hydrolase-like"/>
    <property type="match status" value="2"/>
</dbReference>
<dbReference type="Ensembl" id="ENSNBRT00000027699.1">
    <property type="protein sequence ID" value="ENSNBRP00000026991.1"/>
    <property type="gene ID" value="ENSNBRG00000020543.1"/>
</dbReference>
<evidence type="ECO:0000313" key="4">
    <source>
        <dbReference type="Proteomes" id="UP000261580"/>
    </source>
</evidence>
<dbReference type="AlphaFoldDB" id="A0A3Q4HXL7"/>
<dbReference type="PANTHER" id="PTHR46190">
    <property type="entry name" value="SI:CH211-201H21.5-RELATED"/>
    <property type="match status" value="1"/>
</dbReference>
<proteinExistence type="inferred from homology"/>
<name>A0A3Q4HXL7_NEOBR</name>
<keyword evidence="4" id="KW-1185">Reference proteome</keyword>
<dbReference type="GO" id="GO:0016799">
    <property type="term" value="F:hydrolase activity, hydrolyzing N-glycosyl compounds"/>
    <property type="evidence" value="ECO:0007669"/>
    <property type="project" value="InterPro"/>
</dbReference>
<dbReference type="InterPro" id="IPR001910">
    <property type="entry name" value="Inosine/uridine_hydrolase_dom"/>
</dbReference>
<feature type="domain" description="Inosine/uridine-preferring nucleoside hydrolase" evidence="2">
    <location>
        <begin position="170"/>
        <end position="252"/>
    </location>
</feature>
<organism evidence="3 4">
    <name type="scientific">Neolamprologus brichardi</name>
    <name type="common">Fairy cichlid</name>
    <name type="synonym">Lamprologus brichardi</name>
    <dbReference type="NCBI Taxonomy" id="32507"/>
    <lineage>
        <taxon>Eukaryota</taxon>
        <taxon>Metazoa</taxon>
        <taxon>Chordata</taxon>
        <taxon>Craniata</taxon>
        <taxon>Vertebrata</taxon>
        <taxon>Euteleostomi</taxon>
        <taxon>Actinopterygii</taxon>
        <taxon>Neopterygii</taxon>
        <taxon>Teleostei</taxon>
        <taxon>Neoteleostei</taxon>
        <taxon>Acanthomorphata</taxon>
        <taxon>Ovalentaria</taxon>
        <taxon>Cichlomorphae</taxon>
        <taxon>Cichliformes</taxon>
        <taxon>Cichlidae</taxon>
        <taxon>African cichlids</taxon>
        <taxon>Pseudocrenilabrinae</taxon>
        <taxon>Lamprologini</taxon>
        <taxon>Neolamprologus</taxon>
    </lineage>
</organism>
<evidence type="ECO:0000256" key="1">
    <source>
        <dbReference type="ARBA" id="ARBA00009176"/>
    </source>
</evidence>
<evidence type="ECO:0000259" key="2">
    <source>
        <dbReference type="Pfam" id="PF01156"/>
    </source>
</evidence>
<sequence length="260" mass="28741">QSAGSPTQDHDREIIKEFWRMKFALLETISLQVFNAVVEHRMKKQLIIDVDTGVDDAMAIMVALANPDVEILGITCCHGNTPLENVLKNTLRVLKVCNRLDIPVYRGCSKPLLARKQHAGDYHGKDGLGDVPDPDAPGLDLLQKKKAVQAMIKLVNDNAGEVSALLNMLLMYSQSADYKKEITAGTGFNSCDVYALAAAIDDTLITESEEVAVAVELEGTYTRGMMVVDYIQKLKKDHKAIIMKKVDLEKLKQMLTNALK</sequence>
<comment type="similarity">
    <text evidence="1">Belongs to the IUNH family.</text>
</comment>
<dbReference type="InterPro" id="IPR036452">
    <property type="entry name" value="Ribo_hydro-like"/>
</dbReference>
<reference evidence="3" key="2">
    <citation type="submission" date="2025-09" db="UniProtKB">
        <authorList>
            <consortium name="Ensembl"/>
        </authorList>
    </citation>
    <scope>IDENTIFICATION</scope>
</reference>
<dbReference type="PANTHER" id="PTHR46190:SF1">
    <property type="entry name" value="SI:CH211-201H21.5"/>
    <property type="match status" value="1"/>
</dbReference>
<protein>
    <submittedName>
        <fullName evidence="3">Uridine nucleosidase 1-like</fullName>
    </submittedName>
</protein>
<dbReference type="Pfam" id="PF01156">
    <property type="entry name" value="IU_nuc_hydro"/>
    <property type="match status" value="2"/>
</dbReference>
<dbReference type="GeneTree" id="ENSGT00940000164275"/>
<dbReference type="InterPro" id="IPR052775">
    <property type="entry name" value="IUN_hydrolase"/>
</dbReference>
<dbReference type="Proteomes" id="UP000261580">
    <property type="component" value="Unassembled WGS sequence"/>
</dbReference>
<accession>A0A3Q4HXL7</accession>
<evidence type="ECO:0000313" key="3">
    <source>
        <dbReference type="Ensembl" id="ENSNBRP00000026991.1"/>
    </source>
</evidence>
<dbReference type="SUPFAM" id="SSF53590">
    <property type="entry name" value="Nucleoside hydrolase"/>
    <property type="match status" value="1"/>
</dbReference>
<reference evidence="3" key="1">
    <citation type="submission" date="2025-08" db="UniProtKB">
        <authorList>
            <consortium name="Ensembl"/>
        </authorList>
    </citation>
    <scope>IDENTIFICATION</scope>
</reference>